<dbReference type="Proteomes" id="UP000664779">
    <property type="component" value="Unassembled WGS sequence"/>
</dbReference>
<evidence type="ECO:0000313" key="3">
    <source>
        <dbReference type="EMBL" id="MBO0346622.1"/>
    </source>
</evidence>
<evidence type="ECO:0000256" key="1">
    <source>
        <dbReference type="ARBA" id="ARBA00007435"/>
    </source>
</evidence>
<keyword evidence="4" id="KW-1185">Reference proteome</keyword>
<dbReference type="InterPro" id="IPR050190">
    <property type="entry name" value="UPF0213_domain"/>
</dbReference>
<evidence type="ECO:0000313" key="4">
    <source>
        <dbReference type="Proteomes" id="UP000664779"/>
    </source>
</evidence>
<name>A0A939ER78_9HYPH</name>
<dbReference type="InterPro" id="IPR035901">
    <property type="entry name" value="GIY-YIG_endonuc_sf"/>
</dbReference>
<comment type="caution">
    <text evidence="3">The sequence shown here is derived from an EMBL/GenBank/DDBJ whole genome shotgun (WGS) entry which is preliminary data.</text>
</comment>
<dbReference type="SUPFAM" id="SSF82771">
    <property type="entry name" value="GIY-YIG endonuclease"/>
    <property type="match status" value="1"/>
</dbReference>
<sequence length="97" mass="11624">MERRFWVYMLAGQKNGTLYTGVTNDLVRRLHQHQTGTGSHFARRYKVERLVWYEDHPTAPQAIAREKAIKTWRRAWKIELIEAMNPEWIDLGKSLNW</sequence>
<comment type="similarity">
    <text evidence="1">Belongs to the UPF0213 family.</text>
</comment>
<dbReference type="RefSeq" id="WP_206942588.1">
    <property type="nucleotide sequence ID" value="NZ_JAFLNF010000007.1"/>
</dbReference>
<dbReference type="PANTHER" id="PTHR34477:SF5">
    <property type="entry name" value="BSL5627 PROTEIN"/>
    <property type="match status" value="1"/>
</dbReference>
<evidence type="ECO:0000259" key="2">
    <source>
        <dbReference type="PROSITE" id="PS50164"/>
    </source>
</evidence>
<dbReference type="SMART" id="SM00465">
    <property type="entry name" value="GIYc"/>
    <property type="match status" value="1"/>
</dbReference>
<proteinExistence type="inferred from homology"/>
<dbReference type="Gene3D" id="3.40.1440.10">
    <property type="entry name" value="GIY-YIG endonuclease"/>
    <property type="match status" value="1"/>
</dbReference>
<dbReference type="InterPro" id="IPR000305">
    <property type="entry name" value="GIY-YIG_endonuc"/>
</dbReference>
<gene>
    <name evidence="3" type="ORF">J0X15_15425</name>
</gene>
<dbReference type="PROSITE" id="PS50164">
    <property type="entry name" value="GIY_YIG"/>
    <property type="match status" value="1"/>
</dbReference>
<dbReference type="AlphaFoldDB" id="A0A939ER78"/>
<accession>A0A939ER78</accession>
<dbReference type="EMBL" id="JAFLNF010000007">
    <property type="protein sequence ID" value="MBO0346622.1"/>
    <property type="molecule type" value="Genomic_DNA"/>
</dbReference>
<organism evidence="3 4">
    <name type="scientific">Roseibium limicola</name>
    <dbReference type="NCBI Taxonomy" id="2816037"/>
    <lineage>
        <taxon>Bacteria</taxon>
        <taxon>Pseudomonadati</taxon>
        <taxon>Pseudomonadota</taxon>
        <taxon>Alphaproteobacteria</taxon>
        <taxon>Hyphomicrobiales</taxon>
        <taxon>Stappiaceae</taxon>
        <taxon>Roseibium</taxon>
    </lineage>
</organism>
<protein>
    <submittedName>
        <fullName evidence="3">GIY-YIG nuclease family protein</fullName>
    </submittedName>
</protein>
<dbReference type="PANTHER" id="PTHR34477">
    <property type="entry name" value="UPF0213 PROTEIN YHBQ"/>
    <property type="match status" value="1"/>
</dbReference>
<reference evidence="3" key="1">
    <citation type="submission" date="2021-03" db="EMBL/GenBank/DDBJ databases">
        <title>Roseibium sp. CAU 1637 isolated from Incheon.</title>
        <authorList>
            <person name="Kim W."/>
        </authorList>
    </citation>
    <scope>NUCLEOTIDE SEQUENCE</scope>
    <source>
        <strain evidence="3">CAU 1637</strain>
    </source>
</reference>
<dbReference type="Pfam" id="PF01541">
    <property type="entry name" value="GIY-YIG"/>
    <property type="match status" value="1"/>
</dbReference>
<feature type="domain" description="GIY-YIG" evidence="2">
    <location>
        <begin position="3"/>
        <end position="79"/>
    </location>
</feature>
<dbReference type="CDD" id="cd10448">
    <property type="entry name" value="GIY-YIG_unchar_3"/>
    <property type="match status" value="1"/>
</dbReference>